<evidence type="ECO:0000313" key="1">
    <source>
        <dbReference type="EMBL" id="KAK2568037.1"/>
    </source>
</evidence>
<reference evidence="1" key="1">
    <citation type="journal article" date="2023" name="G3 (Bethesda)">
        <title>Whole genome assembly and annotation of the endangered Caribbean coral Acropora cervicornis.</title>
        <authorList>
            <person name="Selwyn J.D."/>
            <person name="Vollmer S.V."/>
        </authorList>
    </citation>
    <scope>NUCLEOTIDE SEQUENCE</scope>
    <source>
        <strain evidence="1">K2</strain>
    </source>
</reference>
<protein>
    <submittedName>
        <fullName evidence="1">Uncharacterized protein</fullName>
    </submittedName>
</protein>
<dbReference type="Proteomes" id="UP001249851">
    <property type="component" value="Unassembled WGS sequence"/>
</dbReference>
<gene>
    <name evidence="1" type="ORF">P5673_007948</name>
</gene>
<dbReference type="EMBL" id="JARQWQ010000013">
    <property type="protein sequence ID" value="KAK2568037.1"/>
    <property type="molecule type" value="Genomic_DNA"/>
</dbReference>
<organism evidence="1 2">
    <name type="scientific">Acropora cervicornis</name>
    <name type="common">Staghorn coral</name>
    <dbReference type="NCBI Taxonomy" id="6130"/>
    <lineage>
        <taxon>Eukaryota</taxon>
        <taxon>Metazoa</taxon>
        <taxon>Cnidaria</taxon>
        <taxon>Anthozoa</taxon>
        <taxon>Hexacorallia</taxon>
        <taxon>Scleractinia</taxon>
        <taxon>Astrocoeniina</taxon>
        <taxon>Acroporidae</taxon>
        <taxon>Acropora</taxon>
    </lineage>
</organism>
<feature type="non-terminal residue" evidence="1">
    <location>
        <position position="83"/>
    </location>
</feature>
<comment type="caution">
    <text evidence="1">The sequence shown here is derived from an EMBL/GenBank/DDBJ whole genome shotgun (WGS) entry which is preliminary data.</text>
</comment>
<sequence length="83" mass="9345">RPQLFTSIELQTSTVTGFQCNKDYEARPGLSPSRRSLLESMVLKKGFPGASRSSVRKDLGLVLKKARANNKKKKQEHRQLCQA</sequence>
<keyword evidence="2" id="KW-1185">Reference proteome</keyword>
<dbReference type="AlphaFoldDB" id="A0AAD9VBJ9"/>
<feature type="non-terminal residue" evidence="1">
    <location>
        <position position="1"/>
    </location>
</feature>
<name>A0AAD9VBJ9_ACRCE</name>
<proteinExistence type="predicted"/>
<evidence type="ECO:0000313" key="2">
    <source>
        <dbReference type="Proteomes" id="UP001249851"/>
    </source>
</evidence>
<accession>A0AAD9VBJ9</accession>
<reference evidence="1" key="2">
    <citation type="journal article" date="2023" name="Science">
        <title>Genomic signatures of disease resistance in endangered staghorn corals.</title>
        <authorList>
            <person name="Vollmer S.V."/>
            <person name="Selwyn J.D."/>
            <person name="Despard B.A."/>
            <person name="Roesel C.L."/>
        </authorList>
    </citation>
    <scope>NUCLEOTIDE SEQUENCE</scope>
    <source>
        <strain evidence="1">K2</strain>
    </source>
</reference>